<evidence type="ECO:0000256" key="2">
    <source>
        <dbReference type="ARBA" id="ARBA00007825"/>
    </source>
</evidence>
<feature type="domain" description="Catechol dioxygenase N-terminal" evidence="9">
    <location>
        <begin position="45"/>
        <end position="117"/>
    </location>
</feature>
<keyword evidence="6" id="KW-0408">Iron</keyword>
<comment type="cofactor">
    <cofactor evidence="1">
        <name>Fe(3+)</name>
        <dbReference type="ChEBI" id="CHEBI:29034"/>
    </cofactor>
</comment>
<evidence type="ECO:0000256" key="6">
    <source>
        <dbReference type="ARBA" id="ARBA00023004"/>
    </source>
</evidence>
<dbReference type="AlphaFoldDB" id="A0A9P5T632"/>
<dbReference type="Pfam" id="PF00775">
    <property type="entry name" value="Dioxygenase_C"/>
    <property type="match status" value="1"/>
</dbReference>
<keyword evidence="3" id="KW-0479">Metal-binding</keyword>
<feature type="compositionally biased region" description="Basic and acidic residues" evidence="7">
    <location>
        <begin position="1"/>
        <end position="11"/>
    </location>
</feature>
<evidence type="ECO:0000259" key="9">
    <source>
        <dbReference type="Pfam" id="PF04444"/>
    </source>
</evidence>
<organism evidence="10 11">
    <name type="scientific">Russula ochroleuca</name>
    <dbReference type="NCBI Taxonomy" id="152965"/>
    <lineage>
        <taxon>Eukaryota</taxon>
        <taxon>Fungi</taxon>
        <taxon>Dikarya</taxon>
        <taxon>Basidiomycota</taxon>
        <taxon>Agaricomycotina</taxon>
        <taxon>Agaricomycetes</taxon>
        <taxon>Russulales</taxon>
        <taxon>Russulaceae</taxon>
        <taxon>Russula</taxon>
    </lineage>
</organism>
<dbReference type="PANTHER" id="PTHR33711">
    <property type="entry name" value="DIOXYGENASE, PUTATIVE (AFU_ORTHOLOGUE AFUA_2G02910)-RELATED"/>
    <property type="match status" value="1"/>
</dbReference>
<keyword evidence="11" id="KW-1185">Reference proteome</keyword>
<dbReference type="InterPro" id="IPR007535">
    <property type="entry name" value="Catechol_dOase_N"/>
</dbReference>
<dbReference type="PANTHER" id="PTHR33711:SF7">
    <property type="entry name" value="INTRADIOL RING-CLEAVAGE DIOXYGENASES DOMAIN-CONTAINING PROTEIN-RELATED"/>
    <property type="match status" value="1"/>
</dbReference>
<dbReference type="EMBL" id="WHVB01000013">
    <property type="protein sequence ID" value="KAF8477752.1"/>
    <property type="molecule type" value="Genomic_DNA"/>
</dbReference>
<evidence type="ECO:0000256" key="7">
    <source>
        <dbReference type="SAM" id="MobiDB-lite"/>
    </source>
</evidence>
<dbReference type="InterPro" id="IPR015889">
    <property type="entry name" value="Intradiol_dOase_core"/>
</dbReference>
<comment type="similarity">
    <text evidence="2">Belongs to the intradiol ring-cleavage dioxygenase family.</text>
</comment>
<comment type="caution">
    <text evidence="10">The sequence shown here is derived from an EMBL/GenBank/DDBJ whole genome shotgun (WGS) entry which is preliminary data.</text>
</comment>
<dbReference type="SUPFAM" id="SSF49482">
    <property type="entry name" value="Aromatic compound dioxygenase"/>
    <property type="match status" value="1"/>
</dbReference>
<dbReference type="GO" id="GO:0018576">
    <property type="term" value="F:catechol 1,2-dioxygenase activity"/>
    <property type="evidence" value="ECO:0007669"/>
    <property type="project" value="InterPro"/>
</dbReference>
<evidence type="ECO:0000256" key="5">
    <source>
        <dbReference type="ARBA" id="ARBA00023002"/>
    </source>
</evidence>
<sequence length="321" mass="35502">MSTTEVRDEPYHANGIPPPNLDLPYPDSPGEITASLLKLTELAPNPRTRFVFKNLISKLHEFISETNITTEEWRSGIEFLTSLNEALTPGPRGQELNLLSDAFGVTALLERLNNPRIGNATESSALGPFFTEDAPDFLFGESIASEGIGEYMFVEGRVLTTGGEPIPGAVIETWEAFGTGLYDIQNAERTGPECRGRLRTDEEGKYGYRAIVPVPYAIPEDDPVCRLLQSLGRPAVQSGHVHVIVHAPGFHKLVTMLYPEDDPYFSTSVAQGVKKSLIVKLTEIDDETDARKRGFQKGTKFKLLNYDFVLLTEDEWAGART</sequence>
<dbReference type="Proteomes" id="UP000759537">
    <property type="component" value="Unassembled WGS sequence"/>
</dbReference>
<evidence type="ECO:0000256" key="1">
    <source>
        <dbReference type="ARBA" id="ARBA00001965"/>
    </source>
</evidence>
<reference evidence="10" key="2">
    <citation type="journal article" date="2020" name="Nat. Commun.">
        <title>Large-scale genome sequencing of mycorrhizal fungi provides insights into the early evolution of symbiotic traits.</title>
        <authorList>
            <person name="Miyauchi S."/>
            <person name="Kiss E."/>
            <person name="Kuo A."/>
            <person name="Drula E."/>
            <person name="Kohler A."/>
            <person name="Sanchez-Garcia M."/>
            <person name="Morin E."/>
            <person name="Andreopoulos B."/>
            <person name="Barry K.W."/>
            <person name="Bonito G."/>
            <person name="Buee M."/>
            <person name="Carver A."/>
            <person name="Chen C."/>
            <person name="Cichocki N."/>
            <person name="Clum A."/>
            <person name="Culley D."/>
            <person name="Crous P.W."/>
            <person name="Fauchery L."/>
            <person name="Girlanda M."/>
            <person name="Hayes R.D."/>
            <person name="Keri Z."/>
            <person name="LaButti K."/>
            <person name="Lipzen A."/>
            <person name="Lombard V."/>
            <person name="Magnuson J."/>
            <person name="Maillard F."/>
            <person name="Murat C."/>
            <person name="Nolan M."/>
            <person name="Ohm R.A."/>
            <person name="Pangilinan J."/>
            <person name="Pereira M.F."/>
            <person name="Perotto S."/>
            <person name="Peter M."/>
            <person name="Pfister S."/>
            <person name="Riley R."/>
            <person name="Sitrit Y."/>
            <person name="Stielow J.B."/>
            <person name="Szollosi G."/>
            <person name="Zifcakova L."/>
            <person name="Stursova M."/>
            <person name="Spatafora J.W."/>
            <person name="Tedersoo L."/>
            <person name="Vaario L.M."/>
            <person name="Yamada A."/>
            <person name="Yan M."/>
            <person name="Wang P."/>
            <person name="Xu J."/>
            <person name="Bruns T."/>
            <person name="Baldrian P."/>
            <person name="Vilgalys R."/>
            <person name="Dunand C."/>
            <person name="Henrissat B."/>
            <person name="Grigoriev I.V."/>
            <person name="Hibbett D."/>
            <person name="Nagy L.G."/>
            <person name="Martin F.M."/>
        </authorList>
    </citation>
    <scope>NUCLEOTIDE SEQUENCE</scope>
    <source>
        <strain evidence="10">Prilba</strain>
    </source>
</reference>
<reference evidence="10" key="1">
    <citation type="submission" date="2019-10" db="EMBL/GenBank/DDBJ databases">
        <authorList>
            <consortium name="DOE Joint Genome Institute"/>
            <person name="Kuo A."/>
            <person name="Miyauchi S."/>
            <person name="Kiss E."/>
            <person name="Drula E."/>
            <person name="Kohler A."/>
            <person name="Sanchez-Garcia M."/>
            <person name="Andreopoulos B."/>
            <person name="Barry K.W."/>
            <person name="Bonito G."/>
            <person name="Buee M."/>
            <person name="Carver A."/>
            <person name="Chen C."/>
            <person name="Cichocki N."/>
            <person name="Clum A."/>
            <person name="Culley D."/>
            <person name="Crous P.W."/>
            <person name="Fauchery L."/>
            <person name="Girlanda M."/>
            <person name="Hayes R."/>
            <person name="Keri Z."/>
            <person name="LaButti K."/>
            <person name="Lipzen A."/>
            <person name="Lombard V."/>
            <person name="Magnuson J."/>
            <person name="Maillard F."/>
            <person name="Morin E."/>
            <person name="Murat C."/>
            <person name="Nolan M."/>
            <person name="Ohm R."/>
            <person name="Pangilinan J."/>
            <person name="Pereira M."/>
            <person name="Perotto S."/>
            <person name="Peter M."/>
            <person name="Riley R."/>
            <person name="Sitrit Y."/>
            <person name="Stielow B."/>
            <person name="Szollosi G."/>
            <person name="Zifcakova L."/>
            <person name="Stursova M."/>
            <person name="Spatafora J.W."/>
            <person name="Tedersoo L."/>
            <person name="Vaario L.-M."/>
            <person name="Yamada A."/>
            <person name="Yan M."/>
            <person name="Wang P."/>
            <person name="Xu J."/>
            <person name="Bruns T."/>
            <person name="Baldrian P."/>
            <person name="Vilgalys R."/>
            <person name="Henrissat B."/>
            <person name="Grigoriev I.V."/>
            <person name="Hibbett D."/>
            <person name="Nagy L.G."/>
            <person name="Martin F.M."/>
        </authorList>
    </citation>
    <scope>NUCLEOTIDE SEQUENCE</scope>
    <source>
        <strain evidence="10">Prilba</strain>
    </source>
</reference>
<accession>A0A9P5T632</accession>
<dbReference type="InterPro" id="IPR050770">
    <property type="entry name" value="Intradiol_RC_Dioxygenase"/>
</dbReference>
<keyword evidence="4 10" id="KW-0223">Dioxygenase</keyword>
<keyword evidence="5" id="KW-0560">Oxidoreductase</keyword>
<evidence type="ECO:0000313" key="11">
    <source>
        <dbReference type="Proteomes" id="UP000759537"/>
    </source>
</evidence>
<evidence type="ECO:0000256" key="4">
    <source>
        <dbReference type="ARBA" id="ARBA00022964"/>
    </source>
</evidence>
<evidence type="ECO:0000259" key="8">
    <source>
        <dbReference type="Pfam" id="PF00775"/>
    </source>
</evidence>
<name>A0A9P5T632_9AGAM</name>
<proteinExistence type="inferred from homology"/>
<evidence type="ECO:0000256" key="3">
    <source>
        <dbReference type="ARBA" id="ARBA00022723"/>
    </source>
</evidence>
<dbReference type="Gene3D" id="2.60.130.10">
    <property type="entry name" value="Aromatic compound dioxygenase"/>
    <property type="match status" value="1"/>
</dbReference>
<feature type="region of interest" description="Disordered" evidence="7">
    <location>
        <begin position="1"/>
        <end position="21"/>
    </location>
</feature>
<dbReference type="GO" id="GO:0008199">
    <property type="term" value="F:ferric iron binding"/>
    <property type="evidence" value="ECO:0007669"/>
    <property type="project" value="InterPro"/>
</dbReference>
<protein>
    <submittedName>
        <fullName evidence="10">Aromatic compound dioxygenase</fullName>
    </submittedName>
</protein>
<feature type="domain" description="Intradiol ring-cleavage dioxygenases" evidence="8">
    <location>
        <begin position="145"/>
        <end position="310"/>
    </location>
</feature>
<evidence type="ECO:0000313" key="10">
    <source>
        <dbReference type="EMBL" id="KAF8477752.1"/>
    </source>
</evidence>
<dbReference type="Pfam" id="PF04444">
    <property type="entry name" value="Dioxygenase_N"/>
    <property type="match status" value="1"/>
</dbReference>
<dbReference type="InterPro" id="IPR000627">
    <property type="entry name" value="Intradiol_dOase_C"/>
</dbReference>
<dbReference type="GO" id="GO:0009712">
    <property type="term" value="P:catechol-containing compound metabolic process"/>
    <property type="evidence" value="ECO:0007669"/>
    <property type="project" value="InterPro"/>
</dbReference>
<dbReference type="OrthoDB" id="5238185at2759"/>
<gene>
    <name evidence="10" type="ORF">DFH94DRAFT_91853</name>
</gene>